<gene>
    <name evidence="1" type="ORF">CCMSSC00406_0008028</name>
</gene>
<dbReference type="EMBL" id="WQMT02000005">
    <property type="protein sequence ID" value="KAG9222043.1"/>
    <property type="molecule type" value="Genomic_DNA"/>
</dbReference>
<keyword evidence="2" id="KW-1185">Reference proteome</keyword>
<organism evidence="1 2">
    <name type="scientific">Pleurotus cornucopiae</name>
    <name type="common">Cornucopia mushroom</name>
    <dbReference type="NCBI Taxonomy" id="5321"/>
    <lineage>
        <taxon>Eukaryota</taxon>
        <taxon>Fungi</taxon>
        <taxon>Dikarya</taxon>
        <taxon>Basidiomycota</taxon>
        <taxon>Agaricomycotina</taxon>
        <taxon>Agaricomycetes</taxon>
        <taxon>Agaricomycetidae</taxon>
        <taxon>Agaricales</taxon>
        <taxon>Pleurotineae</taxon>
        <taxon>Pleurotaceae</taxon>
        <taxon>Pleurotus</taxon>
    </lineage>
</organism>
<comment type="caution">
    <text evidence="1">The sequence shown here is derived from an EMBL/GenBank/DDBJ whole genome shotgun (WGS) entry which is preliminary data.</text>
</comment>
<name>A0ACB7IX01_PLECO</name>
<proteinExistence type="predicted"/>
<sequence length="722" mass="80856">MFRHTFVLPRLHYHESRWEPIPSSRGLRKQLGHPIGQTCHKPAPAFGDGFVVITSHGVVSVSLDFCDCTLAIPRELQLLRARLFPATTVDPRTAATFELLRLFQLLTFGSKVSGYEFYQLLVCLTNNLGAPVPDRYSAFMHIVREWRHIRLLKRSGRGHSASGVLGTGEGECAVLCPACPHPGMNLPTDWKETPDSKRWIYSLFLAIDANFRLKRLSASNDVRDPGLNRGYAYFVEEQKYKDFLASHTAEINSVEPSTCNNYDAVKLASLRGGKGTTASGVGTIECSRHDMKRPVSVGDLQLGERYLNMDYLYFSSVRNHSSGDLVVSYDIVCQWSTNLAQRSASYPPDLVATANSHLSTRYLVPKFHLYAHRNGCQINYSFNLTPNVGRTDGESPERGWAAMNPVASSTKEMGPGSRQDTLDDHFGDYNWRKIISFHSTLLRRIQEAVPMRSDHVGDFLTLSASLPAETTLAFSRLIWEWETGASTNNPYKAKLEVVSATKVRLALAQEDAAALAREGNVAIHESISASVLISQGLDLQDQIARLRVDVQALGSAATDHQRTLALERQNRLLRRISVWQAVQELYIPGVTAIRRRANSSPSDDIAQCSIILPSDILTQIPFDVQLTEYEWRLRHGLAFDYLAEVCRQLLVLSSMYQSKDRYSRGQTHNTRSVMLIKNVQAWIAFAKNKYTTNRSALVGLSDFLGKEGWQSSLKVLTDEDVL</sequence>
<reference evidence="1 2" key="1">
    <citation type="journal article" date="2021" name="Appl. Environ. Microbiol.">
        <title>Genetic linkage and physical mapping for an oyster mushroom Pleurotus cornucopiae and QTL analysis for the trait cap color.</title>
        <authorList>
            <person name="Zhang Y."/>
            <person name="Gao W."/>
            <person name="Sonnenberg A."/>
            <person name="Chen Q."/>
            <person name="Zhang J."/>
            <person name="Huang C."/>
        </authorList>
    </citation>
    <scope>NUCLEOTIDE SEQUENCE [LARGE SCALE GENOMIC DNA]</scope>
    <source>
        <strain evidence="1">CCMSSC00406</strain>
    </source>
</reference>
<protein>
    <submittedName>
        <fullName evidence="1">Uncharacterized protein</fullName>
    </submittedName>
</protein>
<evidence type="ECO:0000313" key="1">
    <source>
        <dbReference type="EMBL" id="KAG9222043.1"/>
    </source>
</evidence>
<dbReference type="Proteomes" id="UP000824881">
    <property type="component" value="Unassembled WGS sequence"/>
</dbReference>
<accession>A0ACB7IX01</accession>
<evidence type="ECO:0000313" key="2">
    <source>
        <dbReference type="Proteomes" id="UP000824881"/>
    </source>
</evidence>